<reference evidence="3 4" key="1">
    <citation type="journal article" date="2012" name="J. Bacteriol.">
        <title>Genome sequence of the pathogenic Herbaspirillum seropedicae strain Os34, isolated from rice roots.</title>
        <authorList>
            <person name="Ye W."/>
            <person name="Ye S."/>
            <person name="Liu J."/>
            <person name="Chang S."/>
            <person name="Chen M."/>
            <person name="Zhu B."/>
            <person name="Guo L."/>
            <person name="An Q."/>
        </authorList>
    </citation>
    <scope>NUCLEOTIDE SEQUENCE [LARGE SCALE GENOMIC DNA]</scope>
    <source>
        <strain evidence="3 4">Os34</strain>
    </source>
</reference>
<dbReference type="InterPro" id="IPR029045">
    <property type="entry name" value="ClpP/crotonase-like_dom_sf"/>
</dbReference>
<evidence type="ECO:0000256" key="2">
    <source>
        <dbReference type="SAM" id="SignalP"/>
    </source>
</evidence>
<dbReference type="AlphaFoldDB" id="A0A6M4A0I4"/>
<dbReference type="Proteomes" id="UP000501648">
    <property type="component" value="Chromosome"/>
</dbReference>
<sequence>MSRTALRYACALILALLSSQAWAMELVKVGNAIILSGPVNGGEPAMIKDAFAANPAINLVILRNSHGGDAGTGYEVGEFFRQKGVTTAVSGYCISSCSRMFLGGRQRVFTDDYPLDQTRVGFHGHYDAQGNLNGAAVIRDGLFDWIIKYSDGKADPELVRRWIAIKKNKGAANFFHPDLAATLGSSVFFCDGLQRQKITHCEPIPTDALQRGVITDLQRIHSPDRGPGAQITPGQAAAKDADSQ</sequence>
<evidence type="ECO:0000256" key="1">
    <source>
        <dbReference type="SAM" id="MobiDB-lite"/>
    </source>
</evidence>
<organism evidence="3 4">
    <name type="scientific">Herbaspirillum rubrisubalbicans Os34</name>
    <dbReference type="NCBI Taxonomy" id="1235827"/>
    <lineage>
        <taxon>Bacteria</taxon>
        <taxon>Pseudomonadati</taxon>
        <taxon>Pseudomonadota</taxon>
        <taxon>Betaproteobacteria</taxon>
        <taxon>Burkholderiales</taxon>
        <taxon>Oxalobacteraceae</taxon>
        <taxon>Herbaspirillum</taxon>
    </lineage>
</organism>
<evidence type="ECO:0000313" key="3">
    <source>
        <dbReference type="EMBL" id="QJQ03212.1"/>
    </source>
</evidence>
<keyword evidence="2" id="KW-0732">Signal</keyword>
<accession>A0A6M4A0I4</accession>
<name>A0A6M4A0I4_9BURK</name>
<dbReference type="EMBL" id="CP008956">
    <property type="protein sequence ID" value="QJQ03212.1"/>
    <property type="molecule type" value="Genomic_DNA"/>
</dbReference>
<feature type="chain" id="PRO_5027023421" evidence="2">
    <location>
        <begin position="24"/>
        <end position="244"/>
    </location>
</feature>
<proteinExistence type="predicted"/>
<feature type="signal peptide" evidence="2">
    <location>
        <begin position="1"/>
        <end position="23"/>
    </location>
</feature>
<dbReference type="SUPFAM" id="SSF52096">
    <property type="entry name" value="ClpP/crotonase"/>
    <property type="match status" value="1"/>
</dbReference>
<gene>
    <name evidence="3" type="ORF">C798_24155</name>
</gene>
<protein>
    <submittedName>
        <fullName evidence="3">Uncharacterized protein</fullName>
    </submittedName>
</protein>
<feature type="region of interest" description="Disordered" evidence="1">
    <location>
        <begin position="220"/>
        <end position="244"/>
    </location>
</feature>
<evidence type="ECO:0000313" key="4">
    <source>
        <dbReference type="Proteomes" id="UP000501648"/>
    </source>
</evidence>